<dbReference type="Gramene" id="OMO56049">
    <property type="protein sequence ID" value="OMO56049"/>
    <property type="gene ID" value="CCACVL1_26797"/>
</dbReference>
<feature type="region of interest" description="Disordered" evidence="1">
    <location>
        <begin position="1"/>
        <end position="29"/>
    </location>
</feature>
<sequence>MKNRTAKRRRETLPSADVSSSSISTASDADNPPYNCRAADADLDPDLKMIVHLKCGCGAKGCVRLYKSGAYTYVQDELMSAKICANFQTYGGIDRGKAKGNLVSIQKGKTLSSAVDPATFILTSSDADHPAFNFTTSHVDLFEDPYHLIYLISLLETELDPSEYKVKFYDAPHFNPKAVFQDPGYPKVVTLREHAVDRSEFHKEMIGWWIQKEDLPEDDLKMVVHLKCQCGAKGCVYWYNDEHFTYYQDELIAVLSRKYAYFGTCCSCPSYLSWCGIAREAVEEIDSEKKIVSVHTPKILPLAYHPTFDFTATDLGLFRYFYFFYFVLMLEGKLDRSQYVKVIPSYFLIFPFLLSLQIKDPEYYPFNTNFSGEPEPHPNPNAVFKYGDFPTVITLCRPSLDRSEFEEESIGWWIQKEKLPRDDLKMIVHLKCYCGAHGCVGCYKDGGFSWSKGIQFSLVLVQHKDKDFLVAFGECRKEPANQVVDAVIAIANEEDRLNMVIPSFEIVSLDSGYPRVATTDPKRSEFYQERIGWWIQKTKLPEDLKMIVHLKCECGAKGSVSWYKNGFSAHIKEELVSAKKLNFAFFGTNCSCKNYETYCGIEIGKPKGNLVSIHKGKTLPSAVDPLTNSILIPIDADHPAFNFTASHFDLFGYPYHVINLISLLESELDPSEYNKGFPAEPIFNPKAVFQDPGYPKVVTMRRLAVDRSEFHNKTIGWWIQKKDLPEDDLKMVVHLECECGAKGCVYWYNDEHFSYCQDELIAVVSKKYAYFGTCCSCKSHLSWCGIAREAVEEIEAEKKSAFIQTPKVLPLAYRYRPVFDFTATDLGLFQYFYFYYFVLMLEGKLDRSEYIKIRDPECLSFDTNIYGEPLPHPNPKQCSSMETIGWWIQKKDLPRDDLKMIVHLKCYCGDHGCVGCYKDGGFSWSKDEISAVVTGKVAYFATSCMCGCHTTHCGIARDKSIDEFLAAGG</sequence>
<feature type="domain" description="Post-SET" evidence="2">
    <location>
        <begin position="733"/>
        <end position="749"/>
    </location>
</feature>
<organism evidence="3 4">
    <name type="scientific">Corchorus capsularis</name>
    <name type="common">Jute</name>
    <dbReference type="NCBI Taxonomy" id="210143"/>
    <lineage>
        <taxon>Eukaryota</taxon>
        <taxon>Viridiplantae</taxon>
        <taxon>Streptophyta</taxon>
        <taxon>Embryophyta</taxon>
        <taxon>Tracheophyta</taxon>
        <taxon>Spermatophyta</taxon>
        <taxon>Magnoliopsida</taxon>
        <taxon>eudicotyledons</taxon>
        <taxon>Gunneridae</taxon>
        <taxon>Pentapetalae</taxon>
        <taxon>rosids</taxon>
        <taxon>malvids</taxon>
        <taxon>Malvales</taxon>
        <taxon>Malvaceae</taxon>
        <taxon>Grewioideae</taxon>
        <taxon>Apeibeae</taxon>
        <taxon>Corchorus</taxon>
    </lineage>
</organism>
<dbReference type="InterPro" id="IPR003616">
    <property type="entry name" value="Post-SET_dom"/>
</dbReference>
<keyword evidence="4" id="KW-1185">Reference proteome</keyword>
<evidence type="ECO:0000313" key="3">
    <source>
        <dbReference type="EMBL" id="OMO56049.1"/>
    </source>
</evidence>
<dbReference type="Proteomes" id="UP000188268">
    <property type="component" value="Unassembled WGS sequence"/>
</dbReference>
<accession>A0A1R3GD91</accession>
<feature type="domain" description="Post-SET" evidence="2">
    <location>
        <begin position="902"/>
        <end position="918"/>
    </location>
</feature>
<dbReference type="AlphaFoldDB" id="A0A1R3GD91"/>
<feature type="domain" description="Post-SET" evidence="2">
    <location>
        <begin position="428"/>
        <end position="444"/>
    </location>
</feature>
<dbReference type="EMBL" id="AWWV01014537">
    <property type="protein sequence ID" value="OMO56049.1"/>
    <property type="molecule type" value="Genomic_DNA"/>
</dbReference>
<name>A0A1R3GD91_COCAP</name>
<feature type="domain" description="Post-SET" evidence="2">
    <location>
        <begin position="51"/>
        <end position="67"/>
    </location>
</feature>
<dbReference type="STRING" id="210143.A0A1R3GD91"/>
<gene>
    <name evidence="3" type="ORF">CCACVL1_26797</name>
</gene>
<evidence type="ECO:0000259" key="2">
    <source>
        <dbReference type="SMART" id="SM00508"/>
    </source>
</evidence>
<feature type="compositionally biased region" description="Low complexity" evidence="1">
    <location>
        <begin position="15"/>
        <end position="29"/>
    </location>
</feature>
<evidence type="ECO:0000256" key="1">
    <source>
        <dbReference type="SAM" id="MobiDB-lite"/>
    </source>
</evidence>
<protein>
    <recommendedName>
        <fullName evidence="2">Post-SET domain-containing protein</fullName>
    </recommendedName>
</protein>
<feature type="domain" description="Post-SET" evidence="2">
    <location>
        <begin position="224"/>
        <end position="240"/>
    </location>
</feature>
<reference evidence="3 4" key="1">
    <citation type="submission" date="2013-09" db="EMBL/GenBank/DDBJ databases">
        <title>Corchorus capsularis genome sequencing.</title>
        <authorList>
            <person name="Alam M."/>
            <person name="Haque M.S."/>
            <person name="Islam M.S."/>
            <person name="Emdad E.M."/>
            <person name="Islam M.M."/>
            <person name="Ahmed B."/>
            <person name="Halim A."/>
            <person name="Hossen Q.M.M."/>
            <person name="Hossain M.Z."/>
            <person name="Ahmed R."/>
            <person name="Khan M.M."/>
            <person name="Islam R."/>
            <person name="Rashid M.M."/>
            <person name="Khan S.A."/>
            <person name="Rahman M.S."/>
            <person name="Alam M."/>
        </authorList>
    </citation>
    <scope>NUCLEOTIDE SEQUENCE [LARGE SCALE GENOMIC DNA]</scope>
    <source>
        <strain evidence="4">cv. CVL-1</strain>
        <tissue evidence="3">Whole seedling</tissue>
    </source>
</reference>
<comment type="caution">
    <text evidence="3">The sequence shown here is derived from an EMBL/GenBank/DDBJ whole genome shotgun (WGS) entry which is preliminary data.</text>
</comment>
<proteinExistence type="predicted"/>
<evidence type="ECO:0000313" key="4">
    <source>
        <dbReference type="Proteomes" id="UP000188268"/>
    </source>
</evidence>
<feature type="compositionally biased region" description="Basic residues" evidence="1">
    <location>
        <begin position="1"/>
        <end position="10"/>
    </location>
</feature>
<dbReference type="SMART" id="SM00508">
    <property type="entry name" value="PostSET"/>
    <property type="match status" value="5"/>
</dbReference>